<dbReference type="AlphaFoldDB" id="A0A6F9Y6S4"/>
<evidence type="ECO:0000313" key="4">
    <source>
        <dbReference type="EMBL" id="GET13157.1"/>
    </source>
</evidence>
<comment type="caution">
    <text evidence="4">The sequence shown here is derived from an EMBL/GenBank/DDBJ whole genome shotgun (WGS) entry which is preliminary data.</text>
</comment>
<dbReference type="EMBL" id="BLAP01000065">
    <property type="protein sequence ID" value="GET13157.1"/>
    <property type="molecule type" value="Genomic_DNA"/>
</dbReference>
<dbReference type="Pfam" id="PF02661">
    <property type="entry name" value="Fic"/>
    <property type="match status" value="1"/>
</dbReference>
<dbReference type="Proteomes" id="UP000494160">
    <property type="component" value="Unassembled WGS sequence"/>
</dbReference>
<evidence type="ECO:0000313" key="2">
    <source>
        <dbReference type="EMBL" id="GET07325.1"/>
    </source>
</evidence>
<reference evidence="2" key="3">
    <citation type="submission" date="2019-10" db="EMBL/GenBank/DDBJ databases">
        <title>Lactobacillus agilis SY212 Whole Genome Sequencing Project.</title>
        <authorList>
            <person name="Suzuki S."/>
            <person name="Endo A."/>
            <person name="Maeno S."/>
            <person name="Shiwa Y."/>
            <person name="Matsutani M."/>
            <person name="Kajikawa A."/>
        </authorList>
    </citation>
    <scope>NUCLEOTIDE SEQUENCE</scope>
    <source>
        <strain evidence="2">SY212</strain>
    </source>
</reference>
<dbReference type="Proteomes" id="UP000494178">
    <property type="component" value="Unassembled WGS sequence"/>
</dbReference>
<gene>
    <name evidence="4" type="ORF">SN811_16570</name>
    <name evidence="3" type="ORF">SY111_05320</name>
    <name evidence="2" type="ORF">SY212_23550</name>
</gene>
<dbReference type="Proteomes" id="UP000494265">
    <property type="component" value="Unassembled WGS sequence"/>
</dbReference>
<dbReference type="PANTHER" id="PTHR39426:SF1">
    <property type="entry name" value="HOMOLOGY TO DEATH-ON-CURING PROTEIN OF PHAGE P1"/>
    <property type="match status" value="1"/>
</dbReference>
<reference evidence="4" key="1">
    <citation type="submission" date="2019-10" db="EMBL/GenBank/DDBJ databases">
        <title>Lactobacillus agilis SN811 Whole Genome Sequencing Project.</title>
        <authorList>
            <person name="Suzuki S."/>
            <person name="Endo A."/>
            <person name="Maeno S."/>
            <person name="Shiwa Y."/>
            <person name="Matsutani M."/>
            <person name="Kajikawa A."/>
        </authorList>
    </citation>
    <scope>NUCLEOTIDE SEQUENCE</scope>
    <source>
        <strain evidence="4">SN811</strain>
    </source>
</reference>
<dbReference type="RefSeq" id="WP_225436959.1">
    <property type="nucleotide sequence ID" value="NZ_BLAM01000235.1"/>
</dbReference>
<feature type="domain" description="Fido" evidence="1">
    <location>
        <begin position="74"/>
        <end position="195"/>
    </location>
</feature>
<dbReference type="EMBL" id="BLAM01000235">
    <property type="protein sequence ID" value="GET07325.1"/>
    <property type="molecule type" value="Genomic_DNA"/>
</dbReference>
<sequence length="217" mass="25622">MDIDGVLYLPNFSNKEQQEEFKKVFAYSLNLDKVDNKDWKINIDKYKSGYVVKFLYDSKMLGAWVVFDIPFQKIDLELLRSLNEKAEKIFREEWFYGVKDREALEALLARVDNGFFGFEPYPTTISKAKVFWYTIASKQMFNNGNKRTALLTALTFLNLNGYILDFEDSNELYNISMNLANKIMSEDELEQYLLTHVRIDFEQMEELAKNLEKTSKR</sequence>
<dbReference type="EMBL" id="BLAN01000049">
    <property type="protein sequence ID" value="GET07908.1"/>
    <property type="molecule type" value="Genomic_DNA"/>
</dbReference>
<evidence type="ECO:0000259" key="1">
    <source>
        <dbReference type="PROSITE" id="PS51459"/>
    </source>
</evidence>
<dbReference type="NCBIfam" id="TIGR01550">
    <property type="entry name" value="DOC_P1"/>
    <property type="match status" value="1"/>
</dbReference>
<name>A0A6F9Y6S4_9LACO</name>
<protein>
    <recommendedName>
        <fullName evidence="1">Fido domain-containing protein</fullName>
    </recommendedName>
</protein>
<organism evidence="4">
    <name type="scientific">Ligilactobacillus agilis</name>
    <dbReference type="NCBI Taxonomy" id="1601"/>
    <lineage>
        <taxon>Bacteria</taxon>
        <taxon>Bacillati</taxon>
        <taxon>Bacillota</taxon>
        <taxon>Bacilli</taxon>
        <taxon>Lactobacillales</taxon>
        <taxon>Lactobacillaceae</taxon>
        <taxon>Ligilactobacillus</taxon>
    </lineage>
</organism>
<dbReference type="Gene3D" id="1.20.120.1870">
    <property type="entry name" value="Fic/DOC protein, Fido domain"/>
    <property type="match status" value="1"/>
</dbReference>
<dbReference type="PANTHER" id="PTHR39426">
    <property type="entry name" value="HOMOLOGY TO DEATH-ON-CURING PROTEIN OF PHAGE P1"/>
    <property type="match status" value="1"/>
</dbReference>
<accession>A0A6F9Y6S4</accession>
<dbReference type="InterPro" id="IPR003812">
    <property type="entry name" value="Fido"/>
</dbReference>
<dbReference type="PROSITE" id="PS51459">
    <property type="entry name" value="FIDO"/>
    <property type="match status" value="1"/>
</dbReference>
<proteinExistence type="predicted"/>
<dbReference type="InterPro" id="IPR006440">
    <property type="entry name" value="Doc"/>
</dbReference>
<dbReference type="InterPro" id="IPR053737">
    <property type="entry name" value="Type_II_TA_Toxin"/>
</dbReference>
<dbReference type="GO" id="GO:0016301">
    <property type="term" value="F:kinase activity"/>
    <property type="evidence" value="ECO:0007669"/>
    <property type="project" value="InterPro"/>
</dbReference>
<reference evidence="3" key="2">
    <citation type="submission" date="2019-10" db="EMBL/GenBank/DDBJ databases">
        <title>Lactobacillus agilis SY111 Whole Genome Sequencing Project.</title>
        <authorList>
            <person name="Suzuki S."/>
            <person name="Endo A."/>
            <person name="Maeno S."/>
            <person name="Shiwa Y."/>
            <person name="Matsutani M."/>
            <person name="Kajikawa A."/>
        </authorList>
    </citation>
    <scope>NUCLEOTIDE SEQUENCE</scope>
    <source>
        <strain evidence="3">SY111</strain>
    </source>
</reference>
<evidence type="ECO:0000313" key="3">
    <source>
        <dbReference type="EMBL" id="GET07908.1"/>
    </source>
</evidence>